<feature type="compositionally biased region" description="Basic residues" evidence="1">
    <location>
        <begin position="72"/>
        <end position="90"/>
    </location>
</feature>
<feature type="region of interest" description="Disordered" evidence="1">
    <location>
        <begin position="388"/>
        <end position="454"/>
    </location>
</feature>
<feature type="region of interest" description="Disordered" evidence="1">
    <location>
        <begin position="554"/>
        <end position="574"/>
    </location>
</feature>
<feature type="region of interest" description="Disordered" evidence="1">
    <location>
        <begin position="1"/>
        <end position="23"/>
    </location>
</feature>
<dbReference type="Proteomes" id="UP000019084">
    <property type="component" value="Unassembled WGS sequence"/>
</dbReference>
<reference evidence="2 3" key="1">
    <citation type="submission" date="2014-01" db="EMBL/GenBank/DDBJ databases">
        <title>Genome sequence and analysis of Xanthomonas arboricola pv. pruni.</title>
        <authorList>
            <person name="Fujikawa T."/>
            <person name="Nakazono-Nagaoka E."/>
        </authorList>
    </citation>
    <scope>NUCLEOTIDE SEQUENCE [LARGE SCALE GENOMIC DNA]</scope>
    <source>
        <strain evidence="3">MAFF 301420</strain>
    </source>
</reference>
<feature type="compositionally biased region" description="Basic residues" evidence="1">
    <location>
        <begin position="421"/>
        <end position="434"/>
    </location>
</feature>
<protein>
    <submittedName>
        <fullName evidence="2">Uncharacterized protein</fullName>
    </submittedName>
</protein>
<organism evidence="2 3">
    <name type="scientific">Xanthomonas arboricola pv. pruni MAFF 301420</name>
    <dbReference type="NCBI Taxonomy" id="1418095"/>
    <lineage>
        <taxon>Bacteria</taxon>
        <taxon>Pseudomonadati</taxon>
        <taxon>Pseudomonadota</taxon>
        <taxon>Gammaproteobacteria</taxon>
        <taxon>Lysobacterales</taxon>
        <taxon>Lysobacteraceae</taxon>
        <taxon>Xanthomonas</taxon>
    </lineage>
</organism>
<evidence type="ECO:0000313" key="3">
    <source>
        <dbReference type="Proteomes" id="UP000019084"/>
    </source>
</evidence>
<dbReference type="AlphaFoldDB" id="W4SKN6"/>
<feature type="region of interest" description="Disordered" evidence="1">
    <location>
        <begin position="40"/>
        <end position="117"/>
    </location>
</feature>
<gene>
    <name evidence="2" type="ORF">XPR_3368</name>
</gene>
<feature type="non-terminal residue" evidence="2">
    <location>
        <position position="615"/>
    </location>
</feature>
<evidence type="ECO:0000256" key="1">
    <source>
        <dbReference type="SAM" id="MobiDB-lite"/>
    </source>
</evidence>
<proteinExistence type="predicted"/>
<comment type="caution">
    <text evidence="2">The sequence shown here is derived from an EMBL/GenBank/DDBJ whole genome shotgun (WGS) entry which is preliminary data.</text>
</comment>
<accession>W4SKN6</accession>
<feature type="compositionally biased region" description="Gly residues" evidence="1">
    <location>
        <begin position="11"/>
        <end position="20"/>
    </location>
</feature>
<feature type="non-terminal residue" evidence="2">
    <location>
        <position position="1"/>
    </location>
</feature>
<name>W4SKN6_9XANT</name>
<sequence>DRTGCRPHPCGGAGGAGGIAGPSRLQLGCAAVRARARRCRAARRRHAGSAPPAASSRPHRRRAADAGQQQLRRGRQPHQRRPRHRRRRHAPGPARAQYLVPRTPALPGHQRARRQGGCHRFHPARLAGGGGRQQRACGLGLYQQLHPHRRLCADCAVHAGSSANAHHPCRNHSRGRRRAGAFCGARERLGTDPARQPRWQPARAALGRAAARREPAGLCADEYGGRCAGRLCSGRSLGHSGTEPVAGRSQRAHRLAVDRCAPGTQCRLWPGRHRRTGKLGAGCGRGIAFAYGNGGASAGRLPALAGAQRRCSRPDRSSVAPALDRQQPRRRCAAVGHARQCRLRPGCACAADPRRLVRQAALQRAGPARHPARRSRRAAHAVVAVVAQRGRAQQGPGLAADRSRHPAVGRARIHPLGQLSHRARLSRHDHRRSGSRPAGAGKSRAWQGLPAAASRPAGRHRLAVAAAAPGASAAARLCELGSAACRGCTQCADGSRCAGRRLERTYLGRTQHRRHLPPDRAGIACACKALAVHAARPTARRSRHAARARPGLRCLRTHGGVARPRTGRHRAHAGRPERTPLVAVLGRRPRRLGTRPADPVPADRNPLHAAIAAEI</sequence>
<evidence type="ECO:0000313" key="2">
    <source>
        <dbReference type="EMBL" id="GAE56733.1"/>
    </source>
</evidence>
<dbReference type="EMBL" id="BAVC01000270">
    <property type="protein sequence ID" value="GAE56733.1"/>
    <property type="molecule type" value="Genomic_DNA"/>
</dbReference>